<evidence type="ECO:0000313" key="3">
    <source>
        <dbReference type="Proteomes" id="UP001302367"/>
    </source>
</evidence>
<evidence type="ECO:0000313" key="2">
    <source>
        <dbReference type="EMBL" id="WPA97606.1"/>
    </source>
</evidence>
<dbReference type="Proteomes" id="UP001302367">
    <property type="component" value="Chromosome 2"/>
</dbReference>
<accession>A0ABZ0NDI8</accession>
<evidence type="ECO:0000259" key="1">
    <source>
        <dbReference type="PROSITE" id="PS50011"/>
    </source>
</evidence>
<dbReference type="PANTHER" id="PTHR37542">
    <property type="entry name" value="HELO DOMAIN-CONTAINING PROTEIN-RELATED"/>
    <property type="match status" value="1"/>
</dbReference>
<dbReference type="RefSeq" id="XP_065458272.1">
    <property type="nucleotide sequence ID" value="XM_065602200.1"/>
</dbReference>
<name>A0ABZ0NDI8_CERBT</name>
<dbReference type="SUPFAM" id="SSF56112">
    <property type="entry name" value="Protein kinase-like (PK-like)"/>
    <property type="match status" value="1"/>
</dbReference>
<gene>
    <name evidence="2" type="ORF">RHO25_002216</name>
</gene>
<dbReference type="Gene3D" id="1.10.510.10">
    <property type="entry name" value="Transferase(Phosphotransferase) domain 1"/>
    <property type="match status" value="1"/>
</dbReference>
<dbReference type="InterPro" id="IPR000719">
    <property type="entry name" value="Prot_kinase_dom"/>
</dbReference>
<dbReference type="EMBL" id="CP134185">
    <property type="protein sequence ID" value="WPA97606.1"/>
    <property type="molecule type" value="Genomic_DNA"/>
</dbReference>
<reference evidence="2 3" key="1">
    <citation type="submission" date="2023-09" db="EMBL/GenBank/DDBJ databases">
        <title>Complete-Gapless Cercospora beticola genome.</title>
        <authorList>
            <person name="Wyatt N.A."/>
            <person name="Spanner R.E."/>
            <person name="Bolton M.D."/>
        </authorList>
    </citation>
    <scope>NUCLEOTIDE SEQUENCE [LARGE SCALE GENOMIC DNA]</scope>
    <source>
        <strain evidence="2">Cb09-40</strain>
    </source>
</reference>
<dbReference type="InterPro" id="IPR011009">
    <property type="entry name" value="Kinase-like_dom_sf"/>
</dbReference>
<keyword evidence="3" id="KW-1185">Reference proteome</keyword>
<proteinExistence type="predicted"/>
<protein>
    <recommendedName>
        <fullName evidence="1">Protein kinase domain-containing protein</fullName>
    </recommendedName>
</protein>
<dbReference type="PANTHER" id="PTHR37542:SF3">
    <property type="entry name" value="PRION-INHIBITION AND PROPAGATION HELO DOMAIN-CONTAINING PROTEIN"/>
    <property type="match status" value="1"/>
</dbReference>
<sequence>MFKVKHETVNEAKFTILPDSGIFVCQGNYATSSRREDGNFILENKSRENDVQMLCSLLNEDKLQELQGLLPVLGYRQPPYNEPDGTKVFQLIVPLPKDVSWESLEHRIVRSEKPALLQRLDICLKLAKAVESIHTLELKHKSIRPRAVLLLGTPLDGDRAFKLYVQDWSFISKLSGATSLFGETNWQKSIYQHPERQGRYAEHAYDRKHDIYSLGVCILQVLLWQVFVQEATGAPDRICDLFETYALNRSGYSDSTGIPEKYRGNTQKITSKPWATQAIWREIAVGELDDVKLTRLVIRCLESDAAYAFREAKDVVKQLEVLLKQEQDGLNAPSYTTFGA</sequence>
<organism evidence="2 3">
    <name type="scientific">Cercospora beticola</name>
    <name type="common">Sugarbeet leaf spot fungus</name>
    <dbReference type="NCBI Taxonomy" id="122368"/>
    <lineage>
        <taxon>Eukaryota</taxon>
        <taxon>Fungi</taxon>
        <taxon>Dikarya</taxon>
        <taxon>Ascomycota</taxon>
        <taxon>Pezizomycotina</taxon>
        <taxon>Dothideomycetes</taxon>
        <taxon>Dothideomycetidae</taxon>
        <taxon>Mycosphaerellales</taxon>
        <taxon>Mycosphaerellaceae</taxon>
        <taxon>Cercospora</taxon>
    </lineage>
</organism>
<feature type="domain" description="Protein kinase" evidence="1">
    <location>
        <begin position="1"/>
        <end position="323"/>
    </location>
</feature>
<dbReference type="PROSITE" id="PS50011">
    <property type="entry name" value="PROTEIN_KINASE_DOM"/>
    <property type="match status" value="1"/>
</dbReference>
<dbReference type="GeneID" id="90643806"/>